<protein>
    <submittedName>
        <fullName evidence="9">Outer membrane efflux protein</fullName>
    </submittedName>
</protein>
<evidence type="ECO:0000313" key="9">
    <source>
        <dbReference type="EMBL" id="QDU39255.1"/>
    </source>
</evidence>
<name>A0A517Z9U5_9PLAN</name>
<keyword evidence="10" id="KW-1185">Reference proteome</keyword>
<evidence type="ECO:0000256" key="2">
    <source>
        <dbReference type="ARBA" id="ARBA00007613"/>
    </source>
</evidence>
<dbReference type="GO" id="GO:0015288">
    <property type="term" value="F:porin activity"/>
    <property type="evidence" value="ECO:0007669"/>
    <property type="project" value="TreeGrafter"/>
</dbReference>
<evidence type="ECO:0000256" key="7">
    <source>
        <dbReference type="ARBA" id="ARBA00023237"/>
    </source>
</evidence>
<dbReference type="Gene3D" id="1.20.1600.10">
    <property type="entry name" value="Outer membrane efflux proteins (OEP)"/>
    <property type="match status" value="1"/>
</dbReference>
<dbReference type="KEGG" id="mri:Mal4_35920"/>
<dbReference type="SUPFAM" id="SSF56954">
    <property type="entry name" value="Outer membrane efflux proteins (OEP)"/>
    <property type="match status" value="1"/>
</dbReference>
<dbReference type="PANTHER" id="PTHR30026:SF23">
    <property type="entry name" value="TO APRF-PUTATIVE OUTER MEMBRANE EFFLUX PROTEIN OR SECRETED ALKALINE PHOSPHATASE-RELATED"/>
    <property type="match status" value="1"/>
</dbReference>
<sequence length="673" mass="75753">MKLRDIASFGPFANGNRRCRSGQSNRFGRCLLALITLLHGCHLPLIEEATPENLIPAIDPVYIQAATQIEYPDVHTPRELDLLGTTRPNSLSGEVPTNYWDISLEEVTKLALANSRVMKELGGVIVRSPGSMRTTLDPALQETDPRFGVQAALSAFDANFASSLFYDKNDRALNNVFFGGGTRTLQQEAAVFQAQINKRTATGTEFTIQHNVDYDRNNAPGNAFPSAWNINFEAQVRQPLLRGAGIDFGRIAGTSDVPGVYNGVLIARVNNDMSLADFEVAVRDFISDVENAYWDLYYAYRNLDAKIAARDAALETWRRVQALAELRRVGGEADKEAQAREQYYRFQEEVQNALTGQLVDPTRTYNGSSGGTFRNNGGVFTAERRLRYLIGVPINSEELLRPIDEPPHARIVFDWDLCLAESLTKRAELRRQKWSIKRRELELLASRNFLLPDLDVFSTYRFRGFGDRLIEPDSDDLPPFDNAWANLVGGNFQEWQVGFELAFPFGNRRAHAAVRNAELALAKERALLREQEQRLVHDLSNAFAESDRAYELLKTVYNRREAAREQLAALQAAFEADKAPLNLVLEAQRRVAAADSHYYEILVQYAIGIKNMHFEKGTLLEYSGIHLAEGPWPNMAGKDAEERVRYQLDYMPDMLIPEQKVITGPSDPVYPAP</sequence>
<accession>A0A517Z9U5</accession>
<keyword evidence="8" id="KW-0175">Coiled coil</keyword>
<dbReference type="EMBL" id="CP036275">
    <property type="protein sequence ID" value="QDU39255.1"/>
    <property type="molecule type" value="Genomic_DNA"/>
</dbReference>
<keyword evidence="3" id="KW-0813">Transport</keyword>
<evidence type="ECO:0000256" key="4">
    <source>
        <dbReference type="ARBA" id="ARBA00022452"/>
    </source>
</evidence>
<dbReference type="Proteomes" id="UP000320496">
    <property type="component" value="Chromosome"/>
</dbReference>
<comment type="similarity">
    <text evidence="2">Belongs to the outer membrane factor (OMF) (TC 1.B.17) family.</text>
</comment>
<comment type="subcellular location">
    <subcellularLocation>
        <location evidence="1">Cell outer membrane</location>
    </subcellularLocation>
</comment>
<dbReference type="InterPro" id="IPR003423">
    <property type="entry name" value="OMP_efflux"/>
</dbReference>
<dbReference type="AlphaFoldDB" id="A0A517Z9U5"/>
<reference evidence="9 10" key="1">
    <citation type="submission" date="2019-02" db="EMBL/GenBank/DDBJ databases">
        <title>Deep-cultivation of Planctomycetes and their phenomic and genomic characterization uncovers novel biology.</title>
        <authorList>
            <person name="Wiegand S."/>
            <person name="Jogler M."/>
            <person name="Boedeker C."/>
            <person name="Pinto D."/>
            <person name="Vollmers J."/>
            <person name="Rivas-Marin E."/>
            <person name="Kohn T."/>
            <person name="Peeters S.H."/>
            <person name="Heuer A."/>
            <person name="Rast P."/>
            <person name="Oberbeckmann S."/>
            <person name="Bunk B."/>
            <person name="Jeske O."/>
            <person name="Meyerdierks A."/>
            <person name="Storesund J.E."/>
            <person name="Kallscheuer N."/>
            <person name="Luecker S."/>
            <person name="Lage O.M."/>
            <person name="Pohl T."/>
            <person name="Merkel B.J."/>
            <person name="Hornburger P."/>
            <person name="Mueller R.-W."/>
            <person name="Bruemmer F."/>
            <person name="Labrenz M."/>
            <person name="Spormann A.M."/>
            <person name="Op den Camp H."/>
            <person name="Overmann J."/>
            <person name="Amann R."/>
            <person name="Jetten M.S.M."/>
            <person name="Mascher T."/>
            <person name="Medema M.H."/>
            <person name="Devos D.P."/>
            <person name="Kaster A.-K."/>
            <person name="Ovreas L."/>
            <person name="Rohde M."/>
            <person name="Galperin M.Y."/>
            <person name="Jogler C."/>
        </authorList>
    </citation>
    <scope>NUCLEOTIDE SEQUENCE [LARGE SCALE GENOMIC DNA]</scope>
    <source>
        <strain evidence="9 10">Mal4</strain>
    </source>
</reference>
<organism evidence="9 10">
    <name type="scientific">Maioricimonas rarisocia</name>
    <dbReference type="NCBI Taxonomy" id="2528026"/>
    <lineage>
        <taxon>Bacteria</taxon>
        <taxon>Pseudomonadati</taxon>
        <taxon>Planctomycetota</taxon>
        <taxon>Planctomycetia</taxon>
        <taxon>Planctomycetales</taxon>
        <taxon>Planctomycetaceae</taxon>
        <taxon>Maioricimonas</taxon>
    </lineage>
</organism>
<dbReference type="Pfam" id="PF02321">
    <property type="entry name" value="OEP"/>
    <property type="match status" value="1"/>
</dbReference>
<evidence type="ECO:0000256" key="3">
    <source>
        <dbReference type="ARBA" id="ARBA00022448"/>
    </source>
</evidence>
<evidence type="ECO:0000256" key="1">
    <source>
        <dbReference type="ARBA" id="ARBA00004442"/>
    </source>
</evidence>
<keyword evidence="7" id="KW-0998">Cell outer membrane</keyword>
<dbReference type="InterPro" id="IPR051906">
    <property type="entry name" value="TolC-like"/>
</dbReference>
<dbReference type="GO" id="GO:0009279">
    <property type="term" value="C:cell outer membrane"/>
    <property type="evidence" value="ECO:0007669"/>
    <property type="project" value="UniProtKB-SubCell"/>
</dbReference>
<feature type="coiled-coil region" evidence="8">
    <location>
        <begin position="514"/>
        <end position="573"/>
    </location>
</feature>
<evidence type="ECO:0000256" key="8">
    <source>
        <dbReference type="SAM" id="Coils"/>
    </source>
</evidence>
<dbReference type="RefSeq" id="WP_197443556.1">
    <property type="nucleotide sequence ID" value="NZ_CP036275.1"/>
</dbReference>
<gene>
    <name evidence="9" type="ORF">Mal4_35920</name>
</gene>
<keyword evidence="5" id="KW-0812">Transmembrane</keyword>
<evidence type="ECO:0000256" key="5">
    <source>
        <dbReference type="ARBA" id="ARBA00022692"/>
    </source>
</evidence>
<dbReference type="PANTHER" id="PTHR30026">
    <property type="entry name" value="OUTER MEMBRANE PROTEIN TOLC"/>
    <property type="match status" value="1"/>
</dbReference>
<keyword evidence="6" id="KW-0472">Membrane</keyword>
<evidence type="ECO:0000313" key="10">
    <source>
        <dbReference type="Proteomes" id="UP000320496"/>
    </source>
</evidence>
<evidence type="ECO:0000256" key="6">
    <source>
        <dbReference type="ARBA" id="ARBA00023136"/>
    </source>
</evidence>
<dbReference type="GO" id="GO:1990281">
    <property type="term" value="C:efflux pump complex"/>
    <property type="evidence" value="ECO:0007669"/>
    <property type="project" value="TreeGrafter"/>
</dbReference>
<dbReference type="GO" id="GO:0015562">
    <property type="term" value="F:efflux transmembrane transporter activity"/>
    <property type="evidence" value="ECO:0007669"/>
    <property type="project" value="InterPro"/>
</dbReference>
<proteinExistence type="inferred from homology"/>
<keyword evidence="4" id="KW-1134">Transmembrane beta strand</keyword>